<keyword evidence="1" id="KW-0436">Ligase</keyword>
<evidence type="ECO:0000256" key="1">
    <source>
        <dbReference type="ARBA" id="ARBA00022598"/>
    </source>
</evidence>
<accession>A0ABU6AHA4</accession>
<evidence type="ECO:0000259" key="5">
    <source>
        <dbReference type="PROSITE" id="PS50975"/>
    </source>
</evidence>
<dbReference type="SUPFAM" id="SSF56059">
    <property type="entry name" value="Glutathione synthetase ATP-binding domain-like"/>
    <property type="match status" value="1"/>
</dbReference>
<dbReference type="EMBL" id="JAWLNX010000023">
    <property type="protein sequence ID" value="MEB3370944.1"/>
    <property type="molecule type" value="Genomic_DNA"/>
</dbReference>
<keyword evidence="2 4" id="KW-0547">Nucleotide-binding</keyword>
<reference evidence="6 7" key="1">
    <citation type="submission" date="2023-10" db="EMBL/GenBank/DDBJ databases">
        <title>Saccharopolyspora sp. nov., isolated from mangrove soil.</title>
        <authorList>
            <person name="Lu Y."/>
            <person name="Liu W."/>
        </authorList>
    </citation>
    <scope>NUCLEOTIDE SEQUENCE [LARGE SCALE GENOMIC DNA]</scope>
    <source>
        <strain evidence="6 7">S2-29</strain>
    </source>
</reference>
<dbReference type="Pfam" id="PF18603">
    <property type="entry name" value="LAL_C2"/>
    <property type="match status" value="1"/>
</dbReference>
<comment type="caution">
    <text evidence="6">The sequence shown here is derived from an EMBL/GenBank/DDBJ whole genome shotgun (WGS) entry which is preliminary data.</text>
</comment>
<evidence type="ECO:0000256" key="2">
    <source>
        <dbReference type="ARBA" id="ARBA00022741"/>
    </source>
</evidence>
<dbReference type="Pfam" id="PF18130">
    <property type="entry name" value="ATPgrasp_N"/>
    <property type="match status" value="1"/>
</dbReference>
<dbReference type="PANTHER" id="PTHR43585">
    <property type="entry name" value="FUMIPYRROLE BIOSYNTHESIS PROTEIN C"/>
    <property type="match status" value="1"/>
</dbReference>
<evidence type="ECO:0000313" key="6">
    <source>
        <dbReference type="EMBL" id="MEB3370944.1"/>
    </source>
</evidence>
<dbReference type="InterPro" id="IPR052032">
    <property type="entry name" value="ATP-dep_AA_Ligase"/>
</dbReference>
<feature type="domain" description="ATP-grasp" evidence="5">
    <location>
        <begin position="122"/>
        <end position="321"/>
    </location>
</feature>
<proteinExistence type="predicted"/>
<dbReference type="InterPro" id="IPR041472">
    <property type="entry name" value="BL00235/CARNS1_N"/>
</dbReference>
<dbReference type="SMART" id="SM01209">
    <property type="entry name" value="GARS_A"/>
    <property type="match status" value="1"/>
</dbReference>
<dbReference type="Gene3D" id="3.30.470.20">
    <property type="entry name" value="ATP-grasp fold, B domain"/>
    <property type="match status" value="1"/>
</dbReference>
<keyword evidence="7" id="KW-1185">Reference proteome</keyword>
<sequence>MGHLLLVESWVGAMSTLLPRAIREGGHRFSFVTRDLQHYLRSAPASGPHPLLGADNVLTVETNDPDVLLPHLERLQPVLGFDGVATSCDYYLATAARLAERLGLPGPPAEAVETACSKDRTRRLLGETGVPGPAFALAETLRGLEEGAAAMGYPLVVKPVDLCAGMFVRKVNDASELREAFEALQGFPVNARGQQRSPVVLLEELLTGAEVSVESVTFGGRTTVVGVTDKSVAGAPWFVETGHMFPAALEADTERAVADAAVAAIEALGLDNTVCHTEIKLTADGPKIVEVNPRPAGNQITELIRRVTGIDLAAIYAQVALGEKPDLTSVDTGAASAAISFLLPPRTGAIEEIRGVEELRDPAVVDYRLKPAGHHAGAATSNNNYLGHVMVTSGRKGAARAHAESLIERLDVRYAEETG</sequence>
<gene>
    <name evidence="6" type="ORF">R4I43_26420</name>
</gene>
<dbReference type="InterPro" id="IPR011761">
    <property type="entry name" value="ATP-grasp"/>
</dbReference>
<dbReference type="Proteomes" id="UP001327093">
    <property type="component" value="Unassembled WGS sequence"/>
</dbReference>
<dbReference type="Gene3D" id="3.40.50.20">
    <property type="match status" value="1"/>
</dbReference>
<keyword evidence="3 4" id="KW-0067">ATP-binding</keyword>
<dbReference type="PANTHER" id="PTHR43585:SF2">
    <property type="entry name" value="ATP-GRASP ENZYME FSQD"/>
    <property type="match status" value="1"/>
</dbReference>
<dbReference type="Pfam" id="PF13535">
    <property type="entry name" value="ATP-grasp_4"/>
    <property type="match status" value="1"/>
</dbReference>
<dbReference type="PROSITE" id="PS50975">
    <property type="entry name" value="ATP_GRASP"/>
    <property type="match status" value="1"/>
</dbReference>
<evidence type="ECO:0000256" key="3">
    <source>
        <dbReference type="ARBA" id="ARBA00022840"/>
    </source>
</evidence>
<name>A0ABU6AHA4_9PSEU</name>
<evidence type="ECO:0000313" key="7">
    <source>
        <dbReference type="Proteomes" id="UP001327093"/>
    </source>
</evidence>
<dbReference type="InterPro" id="IPR040570">
    <property type="entry name" value="LAL_C2"/>
</dbReference>
<organism evidence="6 7">
    <name type="scientific">Saccharopolyspora mangrovi</name>
    <dbReference type="NCBI Taxonomy" id="3082379"/>
    <lineage>
        <taxon>Bacteria</taxon>
        <taxon>Bacillati</taxon>
        <taxon>Actinomycetota</taxon>
        <taxon>Actinomycetes</taxon>
        <taxon>Pseudonocardiales</taxon>
        <taxon>Pseudonocardiaceae</taxon>
        <taxon>Saccharopolyspora</taxon>
    </lineage>
</organism>
<dbReference type="RefSeq" id="WP_324268415.1">
    <property type="nucleotide sequence ID" value="NZ_JAWLNX010000023.1"/>
</dbReference>
<protein>
    <submittedName>
        <fullName evidence="6">ATP-grasp domain-containing protein</fullName>
    </submittedName>
</protein>
<evidence type="ECO:0000256" key="4">
    <source>
        <dbReference type="PROSITE-ProRule" id="PRU00409"/>
    </source>
</evidence>